<reference evidence="9" key="1">
    <citation type="submission" date="2022-04" db="EMBL/GenBank/DDBJ databases">
        <title>Halobacillus sp. isolated from saltern.</title>
        <authorList>
            <person name="Won M."/>
            <person name="Lee C.-M."/>
            <person name="Woen H.-Y."/>
            <person name="Kwon S.-W."/>
        </authorList>
    </citation>
    <scope>NUCLEOTIDE SEQUENCE</scope>
    <source>
        <strain evidence="9">SSHM10-5</strain>
    </source>
</reference>
<name>A0ABY4H7B1_9BACI</name>
<dbReference type="PANTHER" id="PTHR32322">
    <property type="entry name" value="INNER MEMBRANE TRANSPORTER"/>
    <property type="match status" value="1"/>
</dbReference>
<evidence type="ECO:0000256" key="7">
    <source>
        <dbReference type="SAM" id="Phobius"/>
    </source>
</evidence>
<dbReference type="SUPFAM" id="SSF103481">
    <property type="entry name" value="Multidrug resistance efflux transporter EmrE"/>
    <property type="match status" value="2"/>
</dbReference>
<organism evidence="9 10">
    <name type="scientific">Halobacillus amylolyticus</name>
    <dbReference type="NCBI Taxonomy" id="2932259"/>
    <lineage>
        <taxon>Bacteria</taxon>
        <taxon>Bacillati</taxon>
        <taxon>Bacillota</taxon>
        <taxon>Bacilli</taxon>
        <taxon>Bacillales</taxon>
        <taxon>Bacillaceae</taxon>
        <taxon>Halobacillus</taxon>
    </lineage>
</organism>
<feature type="transmembrane region" description="Helical" evidence="7">
    <location>
        <begin position="55"/>
        <end position="76"/>
    </location>
</feature>
<dbReference type="InterPro" id="IPR037185">
    <property type="entry name" value="EmrE-like"/>
</dbReference>
<dbReference type="Pfam" id="PF00892">
    <property type="entry name" value="EamA"/>
    <property type="match status" value="2"/>
</dbReference>
<feature type="transmembrane region" description="Helical" evidence="7">
    <location>
        <begin position="203"/>
        <end position="222"/>
    </location>
</feature>
<feature type="transmembrane region" description="Helical" evidence="7">
    <location>
        <begin position="137"/>
        <end position="157"/>
    </location>
</feature>
<feature type="transmembrane region" description="Helical" evidence="7">
    <location>
        <begin position="259"/>
        <end position="280"/>
    </location>
</feature>
<accession>A0ABY4H7B1</accession>
<evidence type="ECO:0000256" key="4">
    <source>
        <dbReference type="ARBA" id="ARBA00022692"/>
    </source>
</evidence>
<comment type="subcellular location">
    <subcellularLocation>
        <location evidence="1">Cell membrane</location>
        <topology evidence="1">Multi-pass membrane protein</topology>
    </subcellularLocation>
</comment>
<feature type="transmembrane region" description="Helical" evidence="7">
    <location>
        <begin position="234"/>
        <end position="253"/>
    </location>
</feature>
<dbReference type="InterPro" id="IPR050638">
    <property type="entry name" value="AA-Vitamin_Transporters"/>
</dbReference>
<keyword evidence="5 7" id="KW-1133">Transmembrane helix</keyword>
<evidence type="ECO:0000256" key="5">
    <source>
        <dbReference type="ARBA" id="ARBA00022989"/>
    </source>
</evidence>
<evidence type="ECO:0000256" key="2">
    <source>
        <dbReference type="ARBA" id="ARBA00007362"/>
    </source>
</evidence>
<feature type="domain" description="EamA" evidence="8">
    <location>
        <begin position="139"/>
        <end position="276"/>
    </location>
</feature>
<evidence type="ECO:0000313" key="10">
    <source>
        <dbReference type="Proteomes" id="UP000830326"/>
    </source>
</evidence>
<sequence length="292" mass="32333">MIYAGNILIGKAISELPPITITFFRLLIAFVVLFPLGYRSAWKYRDRFFKYKKPVLVMALSGLALFNTFIYGALQFTTSSNVAILESIIPAITVVLSAFMLKERLKGIQWGGVGLSLIGAIWVVMDGNILKLTVIDWNVGDLIMIGAIITWAVYSVMVKKYMHKFPPYAAIFVMTGISLIALLPIVIIEWSIIGIPAMGDSNFIIGLLYLGIFPSLIALIFYNRAVALLGASQASIFLNFLPVVTMIGAYLWLGEEITVMHVIGAGIVIVGVLLTTQFRVKRRSLENKKRYG</sequence>
<evidence type="ECO:0000313" key="9">
    <source>
        <dbReference type="EMBL" id="UOR10763.1"/>
    </source>
</evidence>
<proteinExistence type="inferred from homology"/>
<dbReference type="Gene3D" id="1.10.3730.20">
    <property type="match status" value="1"/>
</dbReference>
<comment type="similarity">
    <text evidence="2">Belongs to the EamA transporter family.</text>
</comment>
<evidence type="ECO:0000256" key="3">
    <source>
        <dbReference type="ARBA" id="ARBA00022475"/>
    </source>
</evidence>
<keyword evidence="4 7" id="KW-0812">Transmembrane</keyword>
<evidence type="ECO:0000256" key="6">
    <source>
        <dbReference type="ARBA" id="ARBA00023136"/>
    </source>
</evidence>
<keyword evidence="10" id="KW-1185">Reference proteome</keyword>
<dbReference type="InterPro" id="IPR000620">
    <property type="entry name" value="EamA_dom"/>
</dbReference>
<feature type="domain" description="EamA" evidence="8">
    <location>
        <begin position="3"/>
        <end position="124"/>
    </location>
</feature>
<feature type="transmembrane region" description="Helical" evidence="7">
    <location>
        <begin position="16"/>
        <end position="34"/>
    </location>
</feature>
<evidence type="ECO:0000256" key="1">
    <source>
        <dbReference type="ARBA" id="ARBA00004651"/>
    </source>
</evidence>
<keyword evidence="6 7" id="KW-0472">Membrane</keyword>
<feature type="transmembrane region" description="Helical" evidence="7">
    <location>
        <begin position="169"/>
        <end position="197"/>
    </location>
</feature>
<feature type="transmembrane region" description="Helical" evidence="7">
    <location>
        <begin position="82"/>
        <end position="101"/>
    </location>
</feature>
<protein>
    <submittedName>
        <fullName evidence="9">EamA family transporter</fullName>
    </submittedName>
</protein>
<dbReference type="EMBL" id="CP095075">
    <property type="protein sequence ID" value="UOR10763.1"/>
    <property type="molecule type" value="Genomic_DNA"/>
</dbReference>
<feature type="transmembrane region" description="Helical" evidence="7">
    <location>
        <begin position="108"/>
        <end position="125"/>
    </location>
</feature>
<keyword evidence="3" id="KW-1003">Cell membrane</keyword>
<dbReference type="PANTHER" id="PTHR32322:SF18">
    <property type="entry name" value="S-ADENOSYLMETHIONINE_S-ADENOSYLHOMOCYSTEINE TRANSPORTER"/>
    <property type="match status" value="1"/>
</dbReference>
<dbReference type="Proteomes" id="UP000830326">
    <property type="component" value="Chromosome"/>
</dbReference>
<evidence type="ECO:0000259" key="8">
    <source>
        <dbReference type="Pfam" id="PF00892"/>
    </source>
</evidence>
<gene>
    <name evidence="9" type="ORF">MUO15_14130</name>
</gene>